<name>A0A232EH76_9HYME</name>
<dbReference type="Proteomes" id="UP000215335">
    <property type="component" value="Unassembled WGS sequence"/>
</dbReference>
<keyword evidence="2" id="KW-1185">Reference proteome</keyword>
<gene>
    <name evidence="1" type="ORF">TSAR_004730</name>
</gene>
<evidence type="ECO:0000313" key="1">
    <source>
        <dbReference type="EMBL" id="OXU17719.1"/>
    </source>
</evidence>
<accession>A0A232EH76</accession>
<dbReference type="AlphaFoldDB" id="A0A232EH76"/>
<evidence type="ECO:0000313" key="2">
    <source>
        <dbReference type="Proteomes" id="UP000215335"/>
    </source>
</evidence>
<sequence length="107" mass="12438">MQRSFCKPFMAPNGSISDQTISLYALGTERSEQFVPLCQMSTEDSSVSLFSRFFGECIRSGLKIPSYLVIDYYHNHYKTANEVFNLYLSYEDYLVMCYKYLSKEVSD</sequence>
<dbReference type="EMBL" id="NNAY01004554">
    <property type="protein sequence ID" value="OXU17719.1"/>
    <property type="molecule type" value="Genomic_DNA"/>
</dbReference>
<reference evidence="1 2" key="1">
    <citation type="journal article" date="2017" name="Curr. Biol.">
        <title>The Evolution of Venom by Co-option of Single-Copy Genes.</title>
        <authorList>
            <person name="Martinson E.O."/>
            <person name="Mrinalini"/>
            <person name="Kelkar Y.D."/>
            <person name="Chang C.H."/>
            <person name="Werren J.H."/>
        </authorList>
    </citation>
    <scope>NUCLEOTIDE SEQUENCE [LARGE SCALE GENOMIC DNA]</scope>
    <source>
        <strain evidence="1 2">Alberta</strain>
        <tissue evidence="1">Whole body</tissue>
    </source>
</reference>
<proteinExistence type="predicted"/>
<comment type="caution">
    <text evidence="1">The sequence shown here is derived from an EMBL/GenBank/DDBJ whole genome shotgun (WGS) entry which is preliminary data.</text>
</comment>
<protein>
    <submittedName>
        <fullName evidence="1">Uncharacterized protein</fullName>
    </submittedName>
</protein>
<organism evidence="1 2">
    <name type="scientific">Trichomalopsis sarcophagae</name>
    <dbReference type="NCBI Taxonomy" id="543379"/>
    <lineage>
        <taxon>Eukaryota</taxon>
        <taxon>Metazoa</taxon>
        <taxon>Ecdysozoa</taxon>
        <taxon>Arthropoda</taxon>
        <taxon>Hexapoda</taxon>
        <taxon>Insecta</taxon>
        <taxon>Pterygota</taxon>
        <taxon>Neoptera</taxon>
        <taxon>Endopterygota</taxon>
        <taxon>Hymenoptera</taxon>
        <taxon>Apocrita</taxon>
        <taxon>Proctotrupomorpha</taxon>
        <taxon>Chalcidoidea</taxon>
        <taxon>Pteromalidae</taxon>
        <taxon>Pteromalinae</taxon>
        <taxon>Trichomalopsis</taxon>
    </lineage>
</organism>